<evidence type="ECO:0000256" key="1">
    <source>
        <dbReference type="ARBA" id="ARBA00010342"/>
    </source>
</evidence>
<evidence type="ECO:0000256" key="5">
    <source>
        <dbReference type="ARBA" id="ARBA00023004"/>
    </source>
</evidence>
<feature type="domain" description="CcmH/CycL/Ccl2/NrfF N-terminal" evidence="7">
    <location>
        <begin position="34"/>
        <end position="168"/>
    </location>
</feature>
<keyword evidence="9" id="KW-1185">Reference proteome</keyword>
<sequence length="174" mass="18767">MRRLLEIAVVAFGLLVGPVMVPAPGLPSPFVDIFSGTARAVQPDEVLDDPALERRARALSVGLRCLVCQNQSIDDSDAALAKDLRVLVRERLEAGDSDEAVIDYVVARYGEFVLLKPRLSFGTIVLWTAPAALILAGAAFALYSARRHKREPASIGLTADEESAVERTLAERGL</sequence>
<keyword evidence="4 6" id="KW-0732">Signal</keyword>
<keyword evidence="6" id="KW-1133">Transmembrane helix</keyword>
<name>A0A916XUP9_9HYPH</name>
<evidence type="ECO:0000313" key="8">
    <source>
        <dbReference type="EMBL" id="GGD12632.1"/>
    </source>
</evidence>
<keyword evidence="3 6" id="KW-0479">Metal-binding</keyword>
<dbReference type="EMBL" id="BMJJ01000003">
    <property type="protein sequence ID" value="GGD12632.1"/>
    <property type="molecule type" value="Genomic_DNA"/>
</dbReference>
<dbReference type="Pfam" id="PF03918">
    <property type="entry name" value="CcmH"/>
    <property type="match status" value="1"/>
</dbReference>
<dbReference type="Proteomes" id="UP000613160">
    <property type="component" value="Unassembled WGS sequence"/>
</dbReference>
<dbReference type="PANTHER" id="PTHR47870:SF4">
    <property type="entry name" value="CYTOCHROME C-TYPE BIOGENESIS PROTEIN CYCH"/>
    <property type="match status" value="1"/>
</dbReference>
<feature type="transmembrane region" description="Helical" evidence="6">
    <location>
        <begin position="124"/>
        <end position="143"/>
    </location>
</feature>
<evidence type="ECO:0000256" key="6">
    <source>
        <dbReference type="RuleBase" id="RU364112"/>
    </source>
</evidence>
<dbReference type="AlphaFoldDB" id="A0A916XUP9"/>
<evidence type="ECO:0000256" key="4">
    <source>
        <dbReference type="ARBA" id="ARBA00022729"/>
    </source>
</evidence>
<reference evidence="8" key="1">
    <citation type="journal article" date="2014" name="Int. J. Syst. Evol. Microbiol.">
        <title>Complete genome sequence of Corynebacterium casei LMG S-19264T (=DSM 44701T), isolated from a smear-ripened cheese.</title>
        <authorList>
            <consortium name="US DOE Joint Genome Institute (JGI-PGF)"/>
            <person name="Walter F."/>
            <person name="Albersmeier A."/>
            <person name="Kalinowski J."/>
            <person name="Ruckert C."/>
        </authorList>
    </citation>
    <scope>NUCLEOTIDE SEQUENCE</scope>
    <source>
        <strain evidence="8">CGMCC 1.15493</strain>
    </source>
</reference>
<comment type="function">
    <text evidence="6">Possible subunit of a heme lyase.</text>
</comment>
<reference evidence="8" key="2">
    <citation type="submission" date="2020-09" db="EMBL/GenBank/DDBJ databases">
        <authorList>
            <person name="Sun Q."/>
            <person name="Zhou Y."/>
        </authorList>
    </citation>
    <scope>NUCLEOTIDE SEQUENCE</scope>
    <source>
        <strain evidence="8">CGMCC 1.15493</strain>
    </source>
</reference>
<keyword evidence="6" id="KW-0472">Membrane</keyword>
<dbReference type="GO" id="GO:0046872">
    <property type="term" value="F:metal ion binding"/>
    <property type="evidence" value="ECO:0007669"/>
    <property type="project" value="UniProtKB-KW"/>
</dbReference>
<gene>
    <name evidence="8" type="ORF">GCM10011335_14350</name>
</gene>
<dbReference type="PANTHER" id="PTHR47870">
    <property type="entry name" value="CYTOCHROME C-TYPE BIOGENESIS PROTEIN CCMH"/>
    <property type="match status" value="1"/>
</dbReference>
<evidence type="ECO:0000313" key="9">
    <source>
        <dbReference type="Proteomes" id="UP000613160"/>
    </source>
</evidence>
<dbReference type="Gene3D" id="1.10.8.640">
    <property type="entry name" value="Cytochrome C biogenesis protein"/>
    <property type="match status" value="1"/>
</dbReference>
<protein>
    <recommendedName>
        <fullName evidence="6">Cytochrome c-type biogenesis protein</fullName>
    </recommendedName>
</protein>
<proteinExistence type="inferred from homology"/>
<comment type="caution">
    <text evidence="8">The sequence shown here is derived from an EMBL/GenBank/DDBJ whole genome shotgun (WGS) entry which is preliminary data.</text>
</comment>
<keyword evidence="2 6" id="KW-0349">Heme</keyword>
<evidence type="ECO:0000256" key="3">
    <source>
        <dbReference type="ARBA" id="ARBA00022723"/>
    </source>
</evidence>
<keyword evidence="5 6" id="KW-0408">Iron</keyword>
<accession>A0A916XUP9</accession>
<dbReference type="InterPro" id="IPR005616">
    <property type="entry name" value="CcmH/CycL/Ccl2/NrfF_N"/>
</dbReference>
<organism evidence="8 9">
    <name type="scientific">Aureimonas glaciei</name>
    <dbReference type="NCBI Taxonomy" id="1776957"/>
    <lineage>
        <taxon>Bacteria</taxon>
        <taxon>Pseudomonadati</taxon>
        <taxon>Pseudomonadota</taxon>
        <taxon>Alphaproteobacteria</taxon>
        <taxon>Hyphomicrobiales</taxon>
        <taxon>Aurantimonadaceae</taxon>
        <taxon>Aureimonas</taxon>
    </lineage>
</organism>
<dbReference type="InterPro" id="IPR051263">
    <property type="entry name" value="C-type_cytochrome_biogenesis"/>
</dbReference>
<dbReference type="GO" id="GO:0005886">
    <property type="term" value="C:plasma membrane"/>
    <property type="evidence" value="ECO:0007669"/>
    <property type="project" value="TreeGrafter"/>
</dbReference>
<keyword evidence="6" id="KW-0812">Transmembrane</keyword>
<evidence type="ECO:0000256" key="2">
    <source>
        <dbReference type="ARBA" id="ARBA00022617"/>
    </source>
</evidence>
<dbReference type="InterPro" id="IPR038297">
    <property type="entry name" value="CcmH/CycL/NrfF/Ccl2_sf"/>
</dbReference>
<dbReference type="CDD" id="cd16378">
    <property type="entry name" value="CcmH_N"/>
    <property type="match status" value="1"/>
</dbReference>
<comment type="similarity">
    <text evidence="1 6">Belongs to the CcmH/CycL/Ccl2/NrfF family.</text>
</comment>
<evidence type="ECO:0000259" key="7">
    <source>
        <dbReference type="Pfam" id="PF03918"/>
    </source>
</evidence>